<feature type="compositionally biased region" description="Low complexity" evidence="1">
    <location>
        <begin position="19"/>
        <end position="31"/>
    </location>
</feature>
<reference evidence="2" key="1">
    <citation type="submission" date="2016-01" db="EMBL/GenBank/DDBJ databases">
        <title>Reference transcriptome for the parasite Schistocephalus solidus: insights into the molecular evolution of parasitism.</title>
        <authorList>
            <person name="Hebert F.O."/>
            <person name="Grambauer S."/>
            <person name="Barber I."/>
            <person name="Landry C.R."/>
            <person name="Aubin-Horth N."/>
        </authorList>
    </citation>
    <scope>NUCLEOTIDE SEQUENCE</scope>
</reference>
<gene>
    <name evidence="2" type="ORF">TR147543</name>
</gene>
<name>A0A0X3PVB0_SCHSO</name>
<dbReference type="EMBL" id="GEEE01007412">
    <property type="protein sequence ID" value="JAP55813.1"/>
    <property type="molecule type" value="Transcribed_RNA"/>
</dbReference>
<protein>
    <submittedName>
        <fullName evidence="2">Uncharacterized protein</fullName>
    </submittedName>
</protein>
<proteinExistence type="predicted"/>
<evidence type="ECO:0000256" key="1">
    <source>
        <dbReference type="SAM" id="MobiDB-lite"/>
    </source>
</evidence>
<sequence length="308" mass="34591">MYSIVKNDMQCAPMTPRYPTSNLPQSSSPSSKRLTCMTPETTHISCDHDLLSVSLISKQKMMEAELKLNASYGETDSVLSSSTFISDSFYSNNGVIDPAAYDFPNRVVTKVRRYEKLSDLELSSFTDTSCLSTPPQLRRNVQQQPQSNEACLGSELKRSHKREVNWGDRSSIRLSVDYTKQFSKAASANSDKDEPNYFKICFATEFSDDEDVARQELEPIEVVEVNSDLPETLPKIEQPFLPLISQASTILYQAEASVNNVELLTARTKNLLGTLPTINGFFFREALEKLIISQLQLILNDLLCQISD</sequence>
<organism evidence="2">
    <name type="scientific">Schistocephalus solidus</name>
    <name type="common">Tapeworm</name>
    <dbReference type="NCBI Taxonomy" id="70667"/>
    <lineage>
        <taxon>Eukaryota</taxon>
        <taxon>Metazoa</taxon>
        <taxon>Spiralia</taxon>
        <taxon>Lophotrochozoa</taxon>
        <taxon>Platyhelminthes</taxon>
        <taxon>Cestoda</taxon>
        <taxon>Eucestoda</taxon>
        <taxon>Diphyllobothriidea</taxon>
        <taxon>Diphyllobothriidae</taxon>
        <taxon>Schistocephalus</taxon>
    </lineage>
</organism>
<dbReference type="AlphaFoldDB" id="A0A0X3PVB0"/>
<feature type="region of interest" description="Disordered" evidence="1">
    <location>
        <begin position="13"/>
        <end position="33"/>
    </location>
</feature>
<feature type="non-terminal residue" evidence="2">
    <location>
        <position position="308"/>
    </location>
</feature>
<evidence type="ECO:0000313" key="2">
    <source>
        <dbReference type="EMBL" id="JAP55813.1"/>
    </source>
</evidence>
<accession>A0A0X3PVB0</accession>